<evidence type="ECO:0000256" key="1">
    <source>
        <dbReference type="SAM" id="Phobius"/>
    </source>
</evidence>
<proteinExistence type="predicted"/>
<comment type="caution">
    <text evidence="2">The sequence shown here is derived from an EMBL/GenBank/DDBJ whole genome shotgun (WGS) entry which is preliminary data.</text>
</comment>
<organism evidence="2">
    <name type="scientific">bioreactor metagenome</name>
    <dbReference type="NCBI Taxonomy" id="1076179"/>
    <lineage>
        <taxon>unclassified sequences</taxon>
        <taxon>metagenomes</taxon>
        <taxon>ecological metagenomes</taxon>
    </lineage>
</organism>
<dbReference type="EMBL" id="VSSQ01014069">
    <property type="protein sequence ID" value="MPM52872.1"/>
    <property type="molecule type" value="Genomic_DNA"/>
</dbReference>
<feature type="transmembrane region" description="Helical" evidence="1">
    <location>
        <begin position="38"/>
        <end position="58"/>
    </location>
</feature>
<gene>
    <name evidence="2" type="ORF">SDC9_99636</name>
</gene>
<evidence type="ECO:0000313" key="2">
    <source>
        <dbReference type="EMBL" id="MPM52872.1"/>
    </source>
</evidence>
<reference evidence="2" key="1">
    <citation type="submission" date="2019-08" db="EMBL/GenBank/DDBJ databases">
        <authorList>
            <person name="Kucharzyk K."/>
            <person name="Murdoch R.W."/>
            <person name="Higgins S."/>
            <person name="Loffler F."/>
        </authorList>
    </citation>
    <scope>NUCLEOTIDE SEQUENCE</scope>
</reference>
<keyword evidence="1" id="KW-1133">Transmembrane helix</keyword>
<keyword evidence="1" id="KW-0472">Membrane</keyword>
<feature type="transmembrane region" description="Helical" evidence="1">
    <location>
        <begin position="88"/>
        <end position="105"/>
    </location>
</feature>
<sequence>MIEANTLTGVGWNNFTTQVEKYSQHREIQRFVQPVHHLVLLFLAENGLLGIFALILLFKNGVPRGLFLAAVPLLAFAALDHFLFTQAIGWQLLGLSWLFFFVKFPKTRENN</sequence>
<keyword evidence="1" id="KW-0812">Transmembrane</keyword>
<accession>A0A645AI30</accession>
<name>A0A645AI30_9ZZZZ</name>
<dbReference type="AlphaFoldDB" id="A0A645AI30"/>
<protein>
    <submittedName>
        <fullName evidence="2">Uncharacterized protein</fullName>
    </submittedName>
</protein>